<name>A0A0M1VTN4_FUSVC</name>
<dbReference type="EC" id="4.4.1.13" evidence="2"/>
<gene>
    <name evidence="7" type="ORF">FSCG_00759</name>
</gene>
<dbReference type="InterPro" id="IPR027619">
    <property type="entry name" value="C-S_lyase_PatB-like"/>
</dbReference>
<evidence type="ECO:0000313" key="7">
    <source>
        <dbReference type="EMBL" id="EEO40046.1"/>
    </source>
</evidence>
<dbReference type="InterPro" id="IPR015421">
    <property type="entry name" value="PyrdxlP-dep_Trfase_major"/>
</dbReference>
<keyword evidence="3" id="KW-0663">Pyridoxal phosphate</keyword>
<dbReference type="PANTHER" id="PTHR43525:SF1">
    <property type="entry name" value="PROTEIN MALY"/>
    <property type="match status" value="1"/>
</dbReference>
<dbReference type="eggNOG" id="COG1168">
    <property type="taxonomic scope" value="Bacteria"/>
</dbReference>
<comment type="similarity">
    <text evidence="5">Belongs to the class-II pyridoxal-phosphate-dependent aminotransferase family. MalY/PatB cystathionine beta-lyase subfamily.</text>
</comment>
<dbReference type="HOGENOM" id="CLU_017584_15_0_0"/>
<feature type="domain" description="Aminotransferase class I/classII large" evidence="6">
    <location>
        <begin position="40"/>
        <end position="387"/>
    </location>
</feature>
<dbReference type="SUPFAM" id="SSF53383">
    <property type="entry name" value="PLP-dependent transferases"/>
    <property type="match status" value="1"/>
</dbReference>
<dbReference type="AlphaFoldDB" id="A0A0M1VTN4"/>
<evidence type="ECO:0000256" key="5">
    <source>
        <dbReference type="ARBA" id="ARBA00037974"/>
    </source>
</evidence>
<dbReference type="Gene3D" id="3.40.640.10">
    <property type="entry name" value="Type I PLP-dependent aspartate aminotransferase-like (Major domain)"/>
    <property type="match status" value="1"/>
</dbReference>
<accession>A0A0M1VTN4</accession>
<dbReference type="InterPro" id="IPR015424">
    <property type="entry name" value="PyrdxlP-dep_Trfase"/>
</dbReference>
<dbReference type="InterPro" id="IPR004839">
    <property type="entry name" value="Aminotransferase_I/II_large"/>
</dbReference>
<dbReference type="GO" id="GO:0047804">
    <property type="term" value="F:cysteine-S-conjugate beta-lyase activity"/>
    <property type="evidence" value="ECO:0007669"/>
    <property type="project" value="UniProtKB-EC"/>
</dbReference>
<dbReference type="NCBIfam" id="TIGR04350">
    <property type="entry name" value="C_S_lyase_PatB"/>
    <property type="match status" value="1"/>
</dbReference>
<dbReference type="CDD" id="cd00609">
    <property type="entry name" value="AAT_like"/>
    <property type="match status" value="1"/>
</dbReference>
<sequence>MEKEKFLKEYLVERKGTNSLKWDALDVRFGSPNLISMWVADMEFKTPKEIVEALKERIEHGVFGYSYVSDNYYNAVIKWYKEKHNYEIKKEWLRFSTGVVTAIYWFINIFTKVNDSVLILTPVYYPFHNAVKDNNRKLITCDLKNTNGYFTIDYDEVEKKIVENNVKLFIQCSPHNPAGRVWKEEELAKILEICKKHNVLVISDEIHQDIVMKGYKHIPSAIVENGKYADNLITISAASKTFNLAGLIHSNIIISNNKLRKKYDEEIKKINQTECNILGMLATQIGYEKGEYWLENIKELIEDNFNYLKSELNKNIPKIIITNLEGTYLVFLDLRKIIPINKVKEFIQDKCNLAIDFGEWFGENFKGFIRMNLATNPQIVKKAVESIISEYKKLRSDR</sequence>
<proteinExistence type="inferred from homology"/>
<evidence type="ECO:0000256" key="2">
    <source>
        <dbReference type="ARBA" id="ARBA00012224"/>
    </source>
</evidence>
<dbReference type="PANTHER" id="PTHR43525">
    <property type="entry name" value="PROTEIN MALY"/>
    <property type="match status" value="1"/>
</dbReference>
<comment type="cofactor">
    <cofactor evidence="1">
        <name>pyridoxal 5'-phosphate</name>
        <dbReference type="ChEBI" id="CHEBI:597326"/>
    </cofactor>
</comment>
<dbReference type="Proteomes" id="UP000004925">
    <property type="component" value="Unassembled WGS sequence"/>
</dbReference>
<dbReference type="GO" id="GO:0030170">
    <property type="term" value="F:pyridoxal phosphate binding"/>
    <property type="evidence" value="ECO:0007669"/>
    <property type="project" value="InterPro"/>
</dbReference>
<protein>
    <recommendedName>
        <fullName evidence="2">cysteine-S-conjugate beta-lyase</fullName>
        <ecNumber evidence="2">4.4.1.13</ecNumber>
    </recommendedName>
</protein>
<organism evidence="7 8">
    <name type="scientific">Fusobacterium vincentii 4_1_13</name>
    <dbReference type="NCBI Taxonomy" id="469606"/>
    <lineage>
        <taxon>Bacteria</taxon>
        <taxon>Fusobacteriati</taxon>
        <taxon>Fusobacteriota</taxon>
        <taxon>Fusobacteriia</taxon>
        <taxon>Fusobacteriales</taxon>
        <taxon>Fusobacteriaceae</taxon>
        <taxon>Fusobacterium</taxon>
    </lineage>
</organism>
<evidence type="ECO:0000256" key="1">
    <source>
        <dbReference type="ARBA" id="ARBA00001933"/>
    </source>
</evidence>
<keyword evidence="4" id="KW-0456">Lyase</keyword>
<dbReference type="Gene3D" id="3.90.1150.10">
    <property type="entry name" value="Aspartate Aminotransferase, domain 1"/>
    <property type="match status" value="1"/>
</dbReference>
<reference evidence="7 8" key="1">
    <citation type="submission" date="2011-10" db="EMBL/GenBank/DDBJ databases">
        <title>The Genome Sequence of Fusobacterium sp. 4_1_13.</title>
        <authorList>
            <consortium name="The Broad Institute Genome Sequencing Platform"/>
            <person name="Earl A."/>
            <person name="Ward D."/>
            <person name="Feldgarden M."/>
            <person name="Gevers D."/>
            <person name="Strauss J."/>
            <person name="Ambrose C."/>
            <person name="Allen-Vercoe E."/>
            <person name="Young S.K."/>
            <person name="Zeng Q."/>
            <person name="Gargeya S."/>
            <person name="Fitzgerald M."/>
            <person name="Haas B."/>
            <person name="Abouelleil A."/>
            <person name="Alvarado L."/>
            <person name="Arachchi H.M."/>
            <person name="Berlin A."/>
            <person name="Brown A."/>
            <person name="Chapman S.B."/>
            <person name="Chen Z."/>
            <person name="Dunbar C."/>
            <person name="Freedman E."/>
            <person name="Gearin G."/>
            <person name="Goldberg J."/>
            <person name="Griggs A."/>
            <person name="Gujja S."/>
            <person name="Heiman D."/>
            <person name="Howarth C."/>
            <person name="Larson L."/>
            <person name="Lui A."/>
            <person name="MacDonald P.J."/>
            <person name="Montmayeur A."/>
            <person name="Murphy C."/>
            <person name="Neiman D."/>
            <person name="Pearson M."/>
            <person name="Priest M."/>
            <person name="Roberts A."/>
            <person name="Saif S."/>
            <person name="Shea T."/>
            <person name="Shenoy N."/>
            <person name="Sisk P."/>
            <person name="Stolte C."/>
            <person name="Sykes S."/>
            <person name="Wortman J."/>
            <person name="Nusbaum C."/>
            <person name="Birren B."/>
        </authorList>
    </citation>
    <scope>NUCLEOTIDE SEQUENCE [LARGE SCALE GENOMIC DNA]</scope>
    <source>
        <strain evidence="7 8">4_1_13</strain>
    </source>
</reference>
<evidence type="ECO:0000313" key="8">
    <source>
        <dbReference type="Proteomes" id="UP000004925"/>
    </source>
</evidence>
<dbReference type="InterPro" id="IPR015422">
    <property type="entry name" value="PyrdxlP-dep_Trfase_small"/>
</dbReference>
<dbReference type="InterPro" id="IPR051798">
    <property type="entry name" value="Class-II_PLP-Dep_Aminotrans"/>
</dbReference>
<comment type="caution">
    <text evidence="7">The sequence shown here is derived from an EMBL/GenBank/DDBJ whole genome shotgun (WGS) entry which is preliminary data.</text>
</comment>
<evidence type="ECO:0000259" key="6">
    <source>
        <dbReference type="Pfam" id="PF00155"/>
    </source>
</evidence>
<dbReference type="RefSeq" id="WP_008799563.1">
    <property type="nucleotide sequence ID" value="NZ_KQ235737.1"/>
</dbReference>
<dbReference type="Pfam" id="PF00155">
    <property type="entry name" value="Aminotran_1_2"/>
    <property type="match status" value="1"/>
</dbReference>
<evidence type="ECO:0000256" key="4">
    <source>
        <dbReference type="ARBA" id="ARBA00023239"/>
    </source>
</evidence>
<dbReference type="EMBL" id="ACDE02000019">
    <property type="protein sequence ID" value="EEO40046.1"/>
    <property type="molecule type" value="Genomic_DNA"/>
</dbReference>
<evidence type="ECO:0000256" key="3">
    <source>
        <dbReference type="ARBA" id="ARBA00022898"/>
    </source>
</evidence>